<dbReference type="PANTHER" id="PTHR38050:SF2">
    <property type="entry name" value="FERULOYL ESTERASE C-RELATED"/>
    <property type="match status" value="1"/>
</dbReference>
<dbReference type="GO" id="GO:0045493">
    <property type="term" value="P:xylan catabolic process"/>
    <property type="evidence" value="ECO:0007669"/>
    <property type="project" value="UniProtKB-KW"/>
</dbReference>
<protein>
    <submittedName>
        <fullName evidence="9">Unannotated protein</fullName>
    </submittedName>
</protein>
<dbReference type="Pfam" id="PF00756">
    <property type="entry name" value="Esterase"/>
    <property type="match status" value="1"/>
</dbReference>
<keyword evidence="8" id="KW-1133">Transmembrane helix</keyword>
<dbReference type="InterPro" id="IPR000801">
    <property type="entry name" value="Esterase-like"/>
</dbReference>
<dbReference type="PANTHER" id="PTHR38050">
    <property type="match status" value="1"/>
</dbReference>
<keyword evidence="2" id="KW-0964">Secreted</keyword>
<evidence type="ECO:0000256" key="6">
    <source>
        <dbReference type="ARBA" id="ARBA00023277"/>
    </source>
</evidence>
<keyword evidence="6" id="KW-0119">Carbohydrate metabolism</keyword>
<evidence type="ECO:0000256" key="5">
    <source>
        <dbReference type="ARBA" id="ARBA00022801"/>
    </source>
</evidence>
<evidence type="ECO:0000256" key="8">
    <source>
        <dbReference type="SAM" id="Phobius"/>
    </source>
</evidence>
<evidence type="ECO:0000313" key="9">
    <source>
        <dbReference type="EMBL" id="CAB4558880.1"/>
    </source>
</evidence>
<reference evidence="9" key="1">
    <citation type="submission" date="2020-05" db="EMBL/GenBank/DDBJ databases">
        <authorList>
            <person name="Chiriac C."/>
            <person name="Salcher M."/>
            <person name="Ghai R."/>
            <person name="Kavagutti S V."/>
        </authorList>
    </citation>
    <scope>NUCLEOTIDE SEQUENCE</scope>
</reference>
<keyword evidence="8" id="KW-0812">Transmembrane</keyword>
<dbReference type="Gene3D" id="3.40.50.1820">
    <property type="entry name" value="alpha/beta hydrolase"/>
    <property type="match status" value="1"/>
</dbReference>
<keyword evidence="5" id="KW-0378">Hydrolase</keyword>
<feature type="transmembrane region" description="Helical" evidence="8">
    <location>
        <begin position="21"/>
        <end position="41"/>
    </location>
</feature>
<keyword evidence="4" id="KW-0732">Signal</keyword>
<dbReference type="InterPro" id="IPR043595">
    <property type="entry name" value="FaeB/C/D"/>
</dbReference>
<accession>A0A6J6D4P6</accession>
<dbReference type="SUPFAM" id="SSF53474">
    <property type="entry name" value="alpha/beta-Hydrolases"/>
    <property type="match status" value="1"/>
</dbReference>
<evidence type="ECO:0000256" key="7">
    <source>
        <dbReference type="ARBA" id="ARBA00023326"/>
    </source>
</evidence>
<evidence type="ECO:0000256" key="4">
    <source>
        <dbReference type="ARBA" id="ARBA00022729"/>
    </source>
</evidence>
<evidence type="ECO:0000256" key="2">
    <source>
        <dbReference type="ARBA" id="ARBA00022525"/>
    </source>
</evidence>
<evidence type="ECO:0000256" key="1">
    <source>
        <dbReference type="ARBA" id="ARBA00004613"/>
    </source>
</evidence>
<evidence type="ECO:0000256" key="3">
    <source>
        <dbReference type="ARBA" id="ARBA00022651"/>
    </source>
</evidence>
<organism evidence="9">
    <name type="scientific">freshwater metagenome</name>
    <dbReference type="NCBI Taxonomy" id="449393"/>
    <lineage>
        <taxon>unclassified sequences</taxon>
        <taxon>metagenomes</taxon>
        <taxon>ecological metagenomes</taxon>
    </lineage>
</organism>
<sequence length="344" mass="35757">MAESRSSTNGSPAGKSPVSKILVGVIVVAAIALVVLVALAVRQQSAQQASSSQTTAVVAPSTTVVSTTQGEPATSVSTTTVGAEGVDVVDHVIQMGLIQREYLTVAPKDFQPTEKLPVVIALHGLGVDRRAMLNAASWRQAVAQDRFLAVFPQGVANSWNVGPCCPPASLLAIDDLGFLDQVVAQVSAEPNTDAQRLYVSGFSNGAIMAYYLACSRPGVYQAVAPIAGSNLTGCTPPQPISLLHQHSDPDPVVPFDGKPTVAQILSSATFPSVPASVAAWAAADGCPAQPTVSTQAGGVERSVWEPCASGTRVELVRLPGRGHNWPNKGPYDGLQELLAFFNIE</sequence>
<keyword evidence="3" id="KW-0858">Xylan degradation</keyword>
<dbReference type="EMBL" id="CAEZSF010000324">
    <property type="protein sequence ID" value="CAB4558880.1"/>
    <property type="molecule type" value="Genomic_DNA"/>
</dbReference>
<gene>
    <name evidence="9" type="ORF">UFOPK1358_02099</name>
</gene>
<dbReference type="InterPro" id="IPR029058">
    <property type="entry name" value="AB_hydrolase_fold"/>
</dbReference>
<name>A0A6J6D4P6_9ZZZZ</name>
<keyword evidence="8" id="KW-0472">Membrane</keyword>
<dbReference type="GO" id="GO:0005576">
    <property type="term" value="C:extracellular region"/>
    <property type="evidence" value="ECO:0007669"/>
    <property type="project" value="UniProtKB-SubCell"/>
</dbReference>
<dbReference type="AlphaFoldDB" id="A0A6J6D4P6"/>
<keyword evidence="7" id="KW-0624">Polysaccharide degradation</keyword>
<comment type="subcellular location">
    <subcellularLocation>
        <location evidence="1">Secreted</location>
    </subcellularLocation>
</comment>
<dbReference type="GO" id="GO:0030600">
    <property type="term" value="F:feruloyl esterase activity"/>
    <property type="evidence" value="ECO:0007669"/>
    <property type="project" value="InterPro"/>
</dbReference>
<proteinExistence type="predicted"/>